<evidence type="ECO:0000256" key="9">
    <source>
        <dbReference type="ARBA" id="ARBA00023299"/>
    </source>
</evidence>
<evidence type="ECO:0000256" key="4">
    <source>
        <dbReference type="ARBA" id="ARBA00013030"/>
    </source>
</evidence>
<dbReference type="InterPro" id="IPR015422">
    <property type="entry name" value="PyrdxlP-dep_Trfase_small"/>
</dbReference>
<dbReference type="EC" id="2.6.1.52" evidence="4"/>
<dbReference type="InterPro" id="IPR020578">
    <property type="entry name" value="Aminotrans_V_PyrdxlP_BS"/>
</dbReference>
<evidence type="ECO:0000256" key="10">
    <source>
        <dbReference type="ARBA" id="ARBA00047630"/>
    </source>
</evidence>
<dbReference type="SUPFAM" id="SSF53383">
    <property type="entry name" value="PLP-dependent transferases"/>
    <property type="match status" value="1"/>
</dbReference>
<evidence type="ECO:0000256" key="2">
    <source>
        <dbReference type="ARBA" id="ARBA00005099"/>
    </source>
</evidence>
<keyword evidence="5 14" id="KW-0032">Aminotransferase</keyword>
<dbReference type="InterPro" id="IPR000192">
    <property type="entry name" value="Aminotrans_V_dom"/>
</dbReference>
<dbReference type="InterPro" id="IPR022278">
    <property type="entry name" value="Pser_aminoTfrase"/>
</dbReference>
<evidence type="ECO:0000256" key="3">
    <source>
        <dbReference type="ARBA" id="ARBA00006904"/>
    </source>
</evidence>
<evidence type="ECO:0000256" key="1">
    <source>
        <dbReference type="ARBA" id="ARBA00001933"/>
    </source>
</evidence>
<dbReference type="NCBIfam" id="NF003764">
    <property type="entry name" value="PRK05355.1"/>
    <property type="match status" value="1"/>
</dbReference>
<comment type="catalytic activity">
    <reaction evidence="11">
        <text>O-phospho-L-serine + 2-oxoglutarate = 3-phosphooxypyruvate + L-glutamate</text>
        <dbReference type="Rhea" id="RHEA:14329"/>
        <dbReference type="ChEBI" id="CHEBI:16810"/>
        <dbReference type="ChEBI" id="CHEBI:18110"/>
        <dbReference type="ChEBI" id="CHEBI:29985"/>
        <dbReference type="ChEBI" id="CHEBI:57524"/>
        <dbReference type="EC" id="2.6.1.52"/>
    </reaction>
</comment>
<dbReference type="GO" id="GO:0030170">
    <property type="term" value="F:pyridoxal phosphate binding"/>
    <property type="evidence" value="ECO:0007669"/>
    <property type="project" value="TreeGrafter"/>
</dbReference>
<organism evidence="14 15">
    <name type="scientific">Coemansia biformis</name>
    <dbReference type="NCBI Taxonomy" id="1286918"/>
    <lineage>
        <taxon>Eukaryota</taxon>
        <taxon>Fungi</taxon>
        <taxon>Fungi incertae sedis</taxon>
        <taxon>Zoopagomycota</taxon>
        <taxon>Kickxellomycotina</taxon>
        <taxon>Kickxellomycetes</taxon>
        <taxon>Kickxellales</taxon>
        <taxon>Kickxellaceae</taxon>
        <taxon>Coemansia</taxon>
    </lineage>
</organism>
<dbReference type="InterPro" id="IPR015421">
    <property type="entry name" value="PyrdxlP-dep_Trfase_major"/>
</dbReference>
<dbReference type="GO" id="GO:0005737">
    <property type="term" value="C:cytoplasm"/>
    <property type="evidence" value="ECO:0007669"/>
    <property type="project" value="TreeGrafter"/>
</dbReference>
<dbReference type="HAMAP" id="MF_00160">
    <property type="entry name" value="SerC_aminotrans_5"/>
    <property type="match status" value="1"/>
</dbReference>
<sequence length="398" mass="43808">MASNPPHGRVWNFSAGPSVLPLSVLEEVQRDLLNYKGTGMSVMEMSHRSKTYGEIISGAEATLRRVLDIPSNYSVLFMQGGGTGEFAASYLNLFASRGVREKQRKLGRQLSCDYLVTGTWSKGGLKEVQRLGGRPNVVFDGAATAGDGAAAYTGVPPVADWRLGKPEETAFVYYCENETIHGVELPLNTVVDAVDPSVPVICDMSSNMLSRPIDIGRFGAIIAGAQKNMGPAGVTLVIVRKDLLERDDDNGEAVRGLPSVLDWCYFDRAGSMPHTPPTFSIYVCGLVFKWAEEQGIRVLERRRAERAKLVYDEIDAHPEFFRGRVDRAYRSSMNLVFNLPTPELEAQFIAEAADANMVQLKGHRSLGGIRVSLYNAMPLEGAEAFVALMRGFYKRHHQ</sequence>
<evidence type="ECO:0000256" key="11">
    <source>
        <dbReference type="ARBA" id="ARBA00049007"/>
    </source>
</evidence>
<dbReference type="PROSITE" id="PS00595">
    <property type="entry name" value="AA_TRANSFER_CLASS_5"/>
    <property type="match status" value="1"/>
</dbReference>
<dbReference type="GO" id="GO:0004648">
    <property type="term" value="F:O-phospho-L-serine:2-oxoglutarate aminotransferase activity"/>
    <property type="evidence" value="ECO:0007669"/>
    <property type="project" value="UniProtKB-EC"/>
</dbReference>
<gene>
    <name evidence="14" type="primary">SER1</name>
    <name evidence="14" type="ORF">LPJ61_001132</name>
</gene>
<evidence type="ECO:0000256" key="8">
    <source>
        <dbReference type="ARBA" id="ARBA00022898"/>
    </source>
</evidence>
<dbReference type="Gene3D" id="3.90.1150.10">
    <property type="entry name" value="Aspartate Aminotransferase, domain 1"/>
    <property type="match status" value="1"/>
</dbReference>
<dbReference type="Pfam" id="PF00266">
    <property type="entry name" value="Aminotran_5"/>
    <property type="match status" value="2"/>
</dbReference>
<dbReference type="InterPro" id="IPR015424">
    <property type="entry name" value="PyrdxlP-dep_Trfase"/>
</dbReference>
<evidence type="ECO:0000259" key="13">
    <source>
        <dbReference type="Pfam" id="PF00266"/>
    </source>
</evidence>
<dbReference type="FunFam" id="3.40.640.10:FF:000010">
    <property type="entry name" value="Phosphoserine aminotransferase"/>
    <property type="match status" value="1"/>
</dbReference>
<dbReference type="FunFam" id="3.90.1150.10:FF:000006">
    <property type="entry name" value="Phosphoserine aminotransferase"/>
    <property type="match status" value="1"/>
</dbReference>
<evidence type="ECO:0000256" key="6">
    <source>
        <dbReference type="ARBA" id="ARBA00022605"/>
    </source>
</evidence>
<name>A0A9W7YGK5_9FUNG</name>
<evidence type="ECO:0000256" key="12">
    <source>
        <dbReference type="RuleBase" id="RU004504"/>
    </source>
</evidence>
<proteinExistence type="inferred from homology"/>
<dbReference type="AlphaFoldDB" id="A0A9W7YGK5"/>
<dbReference type="PANTHER" id="PTHR43247">
    <property type="entry name" value="PHOSPHOSERINE AMINOTRANSFERASE"/>
    <property type="match status" value="1"/>
</dbReference>
<dbReference type="EMBL" id="JANBOI010000081">
    <property type="protein sequence ID" value="KAJ1734330.1"/>
    <property type="molecule type" value="Genomic_DNA"/>
</dbReference>
<feature type="domain" description="Aminotransferase class V" evidence="13">
    <location>
        <begin position="10"/>
        <end position="93"/>
    </location>
</feature>
<reference evidence="14" key="1">
    <citation type="submission" date="2022-07" db="EMBL/GenBank/DDBJ databases">
        <title>Phylogenomic reconstructions and comparative analyses of Kickxellomycotina fungi.</title>
        <authorList>
            <person name="Reynolds N.K."/>
            <person name="Stajich J.E."/>
            <person name="Barry K."/>
            <person name="Grigoriev I.V."/>
            <person name="Crous P."/>
            <person name="Smith M.E."/>
        </authorList>
    </citation>
    <scope>NUCLEOTIDE SEQUENCE</scope>
    <source>
        <strain evidence="14">BCRC 34381</strain>
    </source>
</reference>
<feature type="domain" description="Aminotransferase class V" evidence="13">
    <location>
        <begin position="167"/>
        <end position="385"/>
    </location>
</feature>
<comment type="similarity">
    <text evidence="3">Belongs to the class-V pyridoxal-phosphate-dependent aminotransferase family. SerC subfamily.</text>
</comment>
<keyword evidence="8" id="KW-0663">Pyridoxal phosphate</keyword>
<keyword evidence="6" id="KW-0028">Amino-acid biosynthesis</keyword>
<dbReference type="PIRSF" id="PIRSF000525">
    <property type="entry name" value="SerC"/>
    <property type="match status" value="1"/>
</dbReference>
<dbReference type="GO" id="GO:0006564">
    <property type="term" value="P:L-serine biosynthetic process"/>
    <property type="evidence" value="ECO:0007669"/>
    <property type="project" value="UniProtKB-KW"/>
</dbReference>
<protein>
    <recommendedName>
        <fullName evidence="4">phosphoserine transaminase</fullName>
        <ecNumber evidence="4">2.6.1.52</ecNumber>
    </recommendedName>
</protein>
<dbReference type="OrthoDB" id="1703350at2759"/>
<dbReference type="Gene3D" id="3.40.640.10">
    <property type="entry name" value="Type I PLP-dependent aspartate aminotransferase-like (Major domain)"/>
    <property type="match status" value="1"/>
</dbReference>
<dbReference type="PANTHER" id="PTHR43247:SF1">
    <property type="entry name" value="PHOSPHOSERINE AMINOTRANSFERASE"/>
    <property type="match status" value="1"/>
</dbReference>
<evidence type="ECO:0000313" key="14">
    <source>
        <dbReference type="EMBL" id="KAJ1734330.1"/>
    </source>
</evidence>
<comment type="catalytic activity">
    <reaction evidence="10">
        <text>4-(phosphooxy)-L-threonine + 2-oxoglutarate = (R)-3-hydroxy-2-oxo-4-phosphooxybutanoate + L-glutamate</text>
        <dbReference type="Rhea" id="RHEA:16573"/>
        <dbReference type="ChEBI" id="CHEBI:16810"/>
        <dbReference type="ChEBI" id="CHEBI:29985"/>
        <dbReference type="ChEBI" id="CHEBI:58452"/>
        <dbReference type="ChEBI" id="CHEBI:58538"/>
        <dbReference type="EC" id="2.6.1.52"/>
    </reaction>
</comment>
<accession>A0A9W7YGK5</accession>
<comment type="cofactor">
    <cofactor evidence="1 12">
        <name>pyridoxal 5'-phosphate</name>
        <dbReference type="ChEBI" id="CHEBI:597326"/>
    </cofactor>
</comment>
<evidence type="ECO:0000313" key="15">
    <source>
        <dbReference type="Proteomes" id="UP001143981"/>
    </source>
</evidence>
<comment type="caution">
    <text evidence="14">The sequence shown here is derived from an EMBL/GenBank/DDBJ whole genome shotgun (WGS) entry which is preliminary data.</text>
</comment>
<evidence type="ECO:0000256" key="7">
    <source>
        <dbReference type="ARBA" id="ARBA00022679"/>
    </source>
</evidence>
<keyword evidence="9" id="KW-0718">Serine biosynthesis</keyword>
<keyword evidence="7 14" id="KW-0808">Transferase</keyword>
<comment type="pathway">
    <text evidence="2">Amino-acid biosynthesis; L-serine biosynthesis; L-serine from 3-phospho-D-glycerate: step 2/3.</text>
</comment>
<evidence type="ECO:0000256" key="5">
    <source>
        <dbReference type="ARBA" id="ARBA00022576"/>
    </source>
</evidence>
<dbReference type="Proteomes" id="UP001143981">
    <property type="component" value="Unassembled WGS sequence"/>
</dbReference>
<keyword evidence="15" id="KW-1185">Reference proteome</keyword>